<dbReference type="InterPro" id="IPR051052">
    <property type="entry name" value="Diverse_substrate_MTase"/>
</dbReference>
<evidence type="ECO:0000259" key="1">
    <source>
        <dbReference type="Pfam" id="PF08241"/>
    </source>
</evidence>
<evidence type="ECO:0000313" key="2">
    <source>
        <dbReference type="EMBL" id="CRK40564.1"/>
    </source>
</evidence>
<dbReference type="AlphaFoldDB" id="A0A0G4N2H2"/>
<proteinExistence type="predicted"/>
<evidence type="ECO:0000313" key="5">
    <source>
        <dbReference type="Proteomes" id="UP000045706"/>
    </source>
</evidence>
<dbReference type="GO" id="GO:0008757">
    <property type="term" value="F:S-adenosylmethionine-dependent methyltransferase activity"/>
    <property type="evidence" value="ECO:0007669"/>
    <property type="project" value="InterPro"/>
</dbReference>
<keyword evidence="4" id="KW-1185">Reference proteome</keyword>
<dbReference type="EMBL" id="CVQH01026416">
    <property type="protein sequence ID" value="CRK40564.1"/>
    <property type="molecule type" value="Genomic_DNA"/>
</dbReference>
<reference evidence="4 5" key="1">
    <citation type="submission" date="2015-05" db="EMBL/GenBank/DDBJ databases">
        <authorList>
            <person name="Fogelqvist Johan"/>
        </authorList>
    </citation>
    <scope>NUCLEOTIDE SEQUENCE [LARGE SCALE GENOMIC DNA]</scope>
    <source>
        <strain evidence="2">VL1</strain>
        <strain evidence="3">VL2</strain>
    </source>
</reference>
<dbReference type="PANTHER" id="PTHR44942:SF10">
    <property type="entry name" value="METHYLTRANSFERASE TYPE 11 DOMAIN-CONTAINING PROTEIN"/>
    <property type="match status" value="1"/>
</dbReference>
<dbReference type="Gene3D" id="3.40.50.150">
    <property type="entry name" value="Vaccinia Virus protein VP39"/>
    <property type="match status" value="1"/>
</dbReference>
<evidence type="ECO:0000313" key="4">
    <source>
        <dbReference type="Proteomes" id="UP000044602"/>
    </source>
</evidence>
<organism evidence="2 4">
    <name type="scientific">Verticillium longisporum</name>
    <name type="common">Verticillium dahliae var. longisporum</name>
    <dbReference type="NCBI Taxonomy" id="100787"/>
    <lineage>
        <taxon>Eukaryota</taxon>
        <taxon>Fungi</taxon>
        <taxon>Dikarya</taxon>
        <taxon>Ascomycota</taxon>
        <taxon>Pezizomycotina</taxon>
        <taxon>Sordariomycetes</taxon>
        <taxon>Hypocreomycetidae</taxon>
        <taxon>Glomerellales</taxon>
        <taxon>Plectosphaerellaceae</taxon>
        <taxon>Verticillium</taxon>
    </lineage>
</organism>
<dbReference type="Pfam" id="PF08241">
    <property type="entry name" value="Methyltransf_11"/>
    <property type="match status" value="1"/>
</dbReference>
<evidence type="ECO:0000313" key="3">
    <source>
        <dbReference type="EMBL" id="CRK43606.1"/>
    </source>
</evidence>
<dbReference type="EMBL" id="CVQI01033451">
    <property type="protein sequence ID" value="CRK43606.1"/>
    <property type="molecule type" value="Genomic_DNA"/>
</dbReference>
<name>A0A0G4N2H2_VERLO</name>
<dbReference type="SUPFAM" id="SSF53335">
    <property type="entry name" value="S-adenosyl-L-methionine-dependent methyltransferases"/>
    <property type="match status" value="1"/>
</dbReference>
<dbReference type="InterPro" id="IPR013216">
    <property type="entry name" value="Methyltransf_11"/>
</dbReference>
<dbReference type="PANTHER" id="PTHR44942">
    <property type="entry name" value="METHYLTRANSF_11 DOMAIN-CONTAINING PROTEIN"/>
    <property type="match status" value="1"/>
</dbReference>
<gene>
    <name evidence="2" type="ORF">BN1708_008280</name>
    <name evidence="3" type="ORF">BN1723_016226</name>
</gene>
<sequence length="331" mass="35893">MADAGPNPAREAADTSEKTFRAYTAAQGAAYARNRRGYHPALYKLILQHHLNSNGLLHSLVDLGCGPGTATRELSPYFENALGLDPSAGMIATARDIGGITSIDTPVRFEVGSAEDLGSDLTPPVADGSVDLIAAATAAHWFDMDRFWARAVRALRPGGTVAFWTGSSIVIHRDMPNALAIQKAIADLKEEHLRPYMEKGNLVGQGLYVDLPLPWTVAEPVDGFDRESFYRQQWNLSDATDAAGGFFQGKDAMTLDMLEMAAGTMSPVTRWREAHPEAVGEKDVVRIMRRTIERLLHEAGVDPGKEFIMGGISGVLLMVKKKMETRAAGSI</sequence>
<dbReference type="CDD" id="cd02440">
    <property type="entry name" value="AdoMet_MTases"/>
    <property type="match status" value="1"/>
</dbReference>
<accession>A0A0G4N2H2</accession>
<dbReference type="Proteomes" id="UP000045706">
    <property type="component" value="Unassembled WGS sequence"/>
</dbReference>
<feature type="non-terminal residue" evidence="2">
    <location>
        <position position="331"/>
    </location>
</feature>
<dbReference type="STRING" id="100787.A0A0G4N2H2"/>
<feature type="domain" description="Methyltransferase type 11" evidence="1">
    <location>
        <begin position="61"/>
        <end position="163"/>
    </location>
</feature>
<protein>
    <recommendedName>
        <fullName evidence="1">Methyltransferase type 11 domain-containing protein</fullName>
    </recommendedName>
</protein>
<dbReference type="InterPro" id="IPR029063">
    <property type="entry name" value="SAM-dependent_MTases_sf"/>
</dbReference>
<dbReference type="Proteomes" id="UP000044602">
    <property type="component" value="Unassembled WGS sequence"/>
</dbReference>